<dbReference type="AlphaFoldDB" id="A0AAW2EPD9"/>
<keyword evidence="1" id="KW-0472">Membrane</keyword>
<keyword evidence="1" id="KW-0812">Transmembrane</keyword>
<evidence type="ECO:0000256" key="1">
    <source>
        <dbReference type="SAM" id="Phobius"/>
    </source>
</evidence>
<evidence type="ECO:0000313" key="2">
    <source>
        <dbReference type="EMBL" id="KAL0103920.1"/>
    </source>
</evidence>
<gene>
    <name evidence="2" type="ORF">PUN28_016935</name>
</gene>
<dbReference type="Proteomes" id="UP001430953">
    <property type="component" value="Unassembled WGS sequence"/>
</dbReference>
<accession>A0AAW2EPD9</accession>
<keyword evidence="3" id="KW-1185">Reference proteome</keyword>
<feature type="transmembrane region" description="Helical" evidence="1">
    <location>
        <begin position="134"/>
        <end position="151"/>
    </location>
</feature>
<dbReference type="EMBL" id="JADYXP020000020">
    <property type="protein sequence ID" value="KAL0103920.1"/>
    <property type="molecule type" value="Genomic_DNA"/>
</dbReference>
<proteinExistence type="predicted"/>
<organism evidence="2 3">
    <name type="scientific">Cardiocondyla obscurior</name>
    <dbReference type="NCBI Taxonomy" id="286306"/>
    <lineage>
        <taxon>Eukaryota</taxon>
        <taxon>Metazoa</taxon>
        <taxon>Ecdysozoa</taxon>
        <taxon>Arthropoda</taxon>
        <taxon>Hexapoda</taxon>
        <taxon>Insecta</taxon>
        <taxon>Pterygota</taxon>
        <taxon>Neoptera</taxon>
        <taxon>Endopterygota</taxon>
        <taxon>Hymenoptera</taxon>
        <taxon>Apocrita</taxon>
        <taxon>Aculeata</taxon>
        <taxon>Formicoidea</taxon>
        <taxon>Formicidae</taxon>
        <taxon>Myrmicinae</taxon>
        <taxon>Cardiocondyla</taxon>
    </lineage>
</organism>
<comment type="caution">
    <text evidence="2">The sequence shown here is derived from an EMBL/GenBank/DDBJ whole genome shotgun (WGS) entry which is preliminary data.</text>
</comment>
<evidence type="ECO:0000313" key="3">
    <source>
        <dbReference type="Proteomes" id="UP001430953"/>
    </source>
</evidence>
<name>A0AAW2EPD9_9HYME</name>
<reference evidence="2 3" key="1">
    <citation type="submission" date="2023-03" db="EMBL/GenBank/DDBJ databases">
        <title>High recombination rates correlate with genetic variation in Cardiocondyla obscurior ants.</title>
        <authorList>
            <person name="Errbii M."/>
        </authorList>
    </citation>
    <scope>NUCLEOTIDE SEQUENCE [LARGE SCALE GENOMIC DNA]</scope>
    <source>
        <strain evidence="2">Alpha-2009</strain>
        <tissue evidence="2">Whole body</tissue>
    </source>
</reference>
<protein>
    <submittedName>
        <fullName evidence="2">Uncharacterized protein</fullName>
    </submittedName>
</protein>
<keyword evidence="1" id="KW-1133">Transmembrane helix</keyword>
<sequence length="153" mass="17488">MRHCSICADPGWLFCCFRVPRRCRPGVDDPAGGRSEVLCCAMFDGSISCGSLLCSLVSARVTRDPGLDFCNESRSVGWIASKVRRRFSIKTLSSFIPLKIFLNFNKKKCSYFLFCLCYKKLARQDCIQTLVRTNFLYVNLVFIKFIILITIRN</sequence>